<evidence type="ECO:0000313" key="2">
    <source>
        <dbReference type="Proteomes" id="UP000783742"/>
    </source>
</evidence>
<protein>
    <submittedName>
        <fullName evidence="1">Uncharacterized protein</fullName>
    </submittedName>
</protein>
<comment type="caution">
    <text evidence="1">The sequence shown here is derived from an EMBL/GenBank/DDBJ whole genome shotgun (WGS) entry which is preliminary data.</text>
</comment>
<dbReference type="RefSeq" id="WP_216549471.1">
    <property type="nucleotide sequence ID" value="NZ_JAHLQO010000004.1"/>
</dbReference>
<accession>A0ABS6FHI6</accession>
<organism evidence="1 2">
    <name type="scientific">Peptoniphilus ovalis</name>
    <dbReference type="NCBI Taxonomy" id="2841503"/>
    <lineage>
        <taxon>Bacteria</taxon>
        <taxon>Bacillati</taxon>
        <taxon>Bacillota</taxon>
        <taxon>Tissierellia</taxon>
        <taxon>Tissierellales</taxon>
        <taxon>Peptoniphilaceae</taxon>
        <taxon>Peptoniphilus</taxon>
    </lineage>
</organism>
<name>A0ABS6FHI6_9FIRM</name>
<sequence length="116" mass="14094">MKQKATRRDINNRYDKVIRAGYCEFQTLLRGLDPVYYNNGIYGWNWDCYELDWDIALVTGYRNQTGKRIKGLEAFEERAKEINEMCKFTDWDKKKRELEALLKEFIEYINRNYKEA</sequence>
<keyword evidence="2" id="KW-1185">Reference proteome</keyword>
<proteinExistence type="predicted"/>
<evidence type="ECO:0000313" key="1">
    <source>
        <dbReference type="EMBL" id="MBU5669637.1"/>
    </source>
</evidence>
<dbReference type="EMBL" id="JAHLQO010000004">
    <property type="protein sequence ID" value="MBU5669637.1"/>
    <property type="molecule type" value="Genomic_DNA"/>
</dbReference>
<gene>
    <name evidence="1" type="ORF">KQI68_07260</name>
</gene>
<reference evidence="1 2" key="1">
    <citation type="submission" date="2021-06" db="EMBL/GenBank/DDBJ databases">
        <authorList>
            <person name="Sun Q."/>
            <person name="Li D."/>
        </authorList>
    </citation>
    <scope>NUCLEOTIDE SEQUENCE [LARGE SCALE GENOMIC DNA]</scope>
    <source>
        <strain evidence="1 2">MSJ-1</strain>
    </source>
</reference>
<dbReference type="Proteomes" id="UP000783742">
    <property type="component" value="Unassembled WGS sequence"/>
</dbReference>